<dbReference type="Pfam" id="PF01926">
    <property type="entry name" value="MMR_HSR1"/>
    <property type="match status" value="1"/>
</dbReference>
<comment type="caution">
    <text evidence="2">The sequence shown here is derived from an EMBL/GenBank/DDBJ whole genome shotgun (WGS) entry which is preliminary data.</text>
</comment>
<gene>
    <name evidence="2" type="ORF">OKA04_00985</name>
</gene>
<organism evidence="2 3">
    <name type="scientific">Luteolibacter flavescens</name>
    <dbReference type="NCBI Taxonomy" id="1859460"/>
    <lineage>
        <taxon>Bacteria</taxon>
        <taxon>Pseudomonadati</taxon>
        <taxon>Verrucomicrobiota</taxon>
        <taxon>Verrucomicrobiia</taxon>
        <taxon>Verrucomicrobiales</taxon>
        <taxon>Verrucomicrobiaceae</taxon>
        <taxon>Luteolibacter</taxon>
    </lineage>
</organism>
<accession>A0ABT3FIK5</accession>
<protein>
    <submittedName>
        <fullName evidence="2">GTPase/DUF3482 domain-containing protein</fullName>
    </submittedName>
</protein>
<dbReference type="Pfam" id="PF11981">
    <property type="entry name" value="DUF3482"/>
    <property type="match status" value="1"/>
</dbReference>
<reference evidence="2 3" key="1">
    <citation type="submission" date="2022-10" db="EMBL/GenBank/DDBJ databases">
        <title>Luteolibacter flavescens strain MCCC 1K03193, whole genome shotgun sequencing project.</title>
        <authorList>
            <person name="Zhao G."/>
            <person name="Shen L."/>
        </authorList>
    </citation>
    <scope>NUCLEOTIDE SEQUENCE [LARGE SCALE GENOMIC DNA]</scope>
    <source>
        <strain evidence="2 3">MCCC 1K03193</strain>
    </source>
</reference>
<feature type="domain" description="G" evidence="1">
    <location>
        <begin position="12"/>
        <end position="77"/>
    </location>
</feature>
<sequence>MGTWLNADIPAFAIVGRVNAGKTSTLATLLEIDDDELLRISATPGETTGVLPLPVRYNEEELLLFLDTPGFQQPIEAMKEIQRLAAGRSPGPAEIARFVKECRERFPDEARLLEPLSEGAGVIYIVDPGKPLRDSFLAEIEILRWTGRPRLALLNPQSEPAPEQEREWRDRLGTAFNLVRTFDAHEARFDERRRLLEALLQIEEHHAGHIRRVISAMENEMSDRREEAAEAILDFLEKSLTLRVSDPIDVRDRGIPARMEKKRADLEVRYFKKLADLEQDCLKRLLKTYRHHLIKPDIDPSRHAGLNLAVAETWRKWGLNRWQLTAAGAVAGGAAGAVFDLGVGVHSLGAGTVIGAIGGGTAAFFKGGALPELRFKGVSLGKVQSDGQALEAGPPQSPNFAWVLLDSMLIRHAGILDRAHGRRDSGVIEVSEQESLVRNFPSSRRSLLQKWFTSCLKGSPDRGKEPEVFAELVAALDERQESAEPED</sequence>
<dbReference type="InterPro" id="IPR006073">
    <property type="entry name" value="GTP-bd"/>
</dbReference>
<dbReference type="RefSeq" id="WP_264499244.1">
    <property type="nucleotide sequence ID" value="NZ_JAPDDS010000001.1"/>
</dbReference>
<dbReference type="InterPro" id="IPR027417">
    <property type="entry name" value="P-loop_NTPase"/>
</dbReference>
<dbReference type="Gene3D" id="3.40.50.300">
    <property type="entry name" value="P-loop containing nucleotide triphosphate hydrolases"/>
    <property type="match status" value="1"/>
</dbReference>
<dbReference type="EMBL" id="JAPDDS010000001">
    <property type="protein sequence ID" value="MCW1883282.1"/>
    <property type="molecule type" value="Genomic_DNA"/>
</dbReference>
<dbReference type="Proteomes" id="UP001207930">
    <property type="component" value="Unassembled WGS sequence"/>
</dbReference>
<keyword evidence="3" id="KW-1185">Reference proteome</keyword>
<dbReference type="SUPFAM" id="SSF52540">
    <property type="entry name" value="P-loop containing nucleoside triphosphate hydrolases"/>
    <property type="match status" value="1"/>
</dbReference>
<evidence type="ECO:0000313" key="3">
    <source>
        <dbReference type="Proteomes" id="UP001207930"/>
    </source>
</evidence>
<dbReference type="InterPro" id="IPR021871">
    <property type="entry name" value="DUF3482"/>
</dbReference>
<evidence type="ECO:0000259" key="1">
    <source>
        <dbReference type="Pfam" id="PF01926"/>
    </source>
</evidence>
<evidence type="ECO:0000313" key="2">
    <source>
        <dbReference type="EMBL" id="MCW1883282.1"/>
    </source>
</evidence>
<proteinExistence type="predicted"/>
<name>A0ABT3FIK5_9BACT</name>